<gene>
    <name evidence="11" type="primary">LOC100367759</name>
</gene>
<feature type="domain" description="C2H2-type" evidence="9">
    <location>
        <begin position="501"/>
        <end position="528"/>
    </location>
</feature>
<dbReference type="Pfam" id="PF23611">
    <property type="entry name" value="zf-C2H2_16"/>
    <property type="match status" value="1"/>
</dbReference>
<dbReference type="PANTHER" id="PTHR24408:SF34">
    <property type="entry name" value="ZINC FINGER PROTEIN 672-RELATED"/>
    <property type="match status" value="1"/>
</dbReference>
<feature type="domain" description="C2H2-type" evidence="9">
    <location>
        <begin position="444"/>
        <end position="472"/>
    </location>
</feature>
<evidence type="ECO:0000256" key="5">
    <source>
        <dbReference type="ARBA" id="ARBA00022833"/>
    </source>
</evidence>
<keyword evidence="6" id="KW-0539">Nucleus</keyword>
<feature type="region of interest" description="Disordered" evidence="8">
    <location>
        <begin position="335"/>
        <end position="388"/>
    </location>
</feature>
<feature type="domain" description="C2H2-type" evidence="9">
    <location>
        <begin position="558"/>
        <end position="586"/>
    </location>
</feature>
<feature type="compositionally biased region" description="Acidic residues" evidence="8">
    <location>
        <begin position="863"/>
        <end position="879"/>
    </location>
</feature>
<feature type="compositionally biased region" description="Polar residues" evidence="8">
    <location>
        <begin position="1"/>
        <end position="19"/>
    </location>
</feature>
<dbReference type="SMART" id="SM00355">
    <property type="entry name" value="ZnF_C2H2"/>
    <property type="match status" value="10"/>
</dbReference>
<organism evidence="10 11">
    <name type="scientific">Saccoglossus kowalevskii</name>
    <name type="common">Acorn worm</name>
    <dbReference type="NCBI Taxonomy" id="10224"/>
    <lineage>
        <taxon>Eukaryota</taxon>
        <taxon>Metazoa</taxon>
        <taxon>Hemichordata</taxon>
        <taxon>Enteropneusta</taxon>
        <taxon>Harrimaniidae</taxon>
        <taxon>Saccoglossus</taxon>
    </lineage>
</organism>
<dbReference type="PANTHER" id="PTHR24408">
    <property type="entry name" value="ZINC FINGER PROTEIN"/>
    <property type="match status" value="1"/>
</dbReference>
<dbReference type="InterPro" id="IPR013087">
    <property type="entry name" value="Znf_C2H2_type"/>
</dbReference>
<keyword evidence="10" id="KW-1185">Reference proteome</keyword>
<dbReference type="RefSeq" id="XP_006812734.1">
    <property type="nucleotide sequence ID" value="XM_006812671.1"/>
</dbReference>
<keyword evidence="3" id="KW-0677">Repeat</keyword>
<evidence type="ECO:0000256" key="2">
    <source>
        <dbReference type="ARBA" id="ARBA00022723"/>
    </source>
</evidence>
<evidence type="ECO:0000259" key="9">
    <source>
        <dbReference type="PROSITE" id="PS50157"/>
    </source>
</evidence>
<feature type="region of interest" description="Disordered" evidence="8">
    <location>
        <begin position="52"/>
        <end position="80"/>
    </location>
</feature>
<feature type="region of interest" description="Disordered" evidence="8">
    <location>
        <begin position="860"/>
        <end position="882"/>
    </location>
</feature>
<feature type="domain" description="C2H2-type" evidence="9">
    <location>
        <begin position="473"/>
        <end position="500"/>
    </location>
</feature>
<evidence type="ECO:0000256" key="7">
    <source>
        <dbReference type="PROSITE-ProRule" id="PRU00042"/>
    </source>
</evidence>
<dbReference type="InterPro" id="IPR036236">
    <property type="entry name" value="Znf_C2H2_sf"/>
</dbReference>
<keyword evidence="4 7" id="KW-0863">Zinc-finger</keyword>
<feature type="domain" description="C2H2-type" evidence="9">
    <location>
        <begin position="587"/>
        <end position="614"/>
    </location>
</feature>
<dbReference type="InterPro" id="IPR056438">
    <property type="entry name" value="Znf-C2H2_CTCF"/>
</dbReference>
<evidence type="ECO:0000256" key="6">
    <source>
        <dbReference type="ARBA" id="ARBA00023242"/>
    </source>
</evidence>
<feature type="domain" description="C2H2-type" evidence="9">
    <location>
        <begin position="643"/>
        <end position="671"/>
    </location>
</feature>
<dbReference type="Proteomes" id="UP000694865">
    <property type="component" value="Unplaced"/>
</dbReference>
<dbReference type="PROSITE" id="PS50157">
    <property type="entry name" value="ZINC_FINGER_C2H2_2"/>
    <property type="match status" value="10"/>
</dbReference>
<keyword evidence="2" id="KW-0479">Metal-binding</keyword>
<feature type="compositionally biased region" description="Low complexity" evidence="8">
    <location>
        <begin position="55"/>
        <end position="80"/>
    </location>
</feature>
<evidence type="ECO:0000256" key="3">
    <source>
        <dbReference type="ARBA" id="ARBA00022737"/>
    </source>
</evidence>
<comment type="subcellular location">
    <subcellularLocation>
        <location evidence="1">Nucleus</location>
    </subcellularLocation>
</comment>
<accession>A0ABM0LY93</accession>
<evidence type="ECO:0000313" key="10">
    <source>
        <dbReference type="Proteomes" id="UP000694865"/>
    </source>
</evidence>
<evidence type="ECO:0000256" key="1">
    <source>
        <dbReference type="ARBA" id="ARBA00004123"/>
    </source>
</evidence>
<dbReference type="SUPFAM" id="SSF57667">
    <property type="entry name" value="beta-beta-alpha zinc fingers"/>
    <property type="match status" value="5"/>
</dbReference>
<feature type="domain" description="C2H2-type" evidence="9">
    <location>
        <begin position="416"/>
        <end position="443"/>
    </location>
</feature>
<dbReference type="GeneID" id="100367759"/>
<feature type="domain" description="C2H2-type" evidence="9">
    <location>
        <begin position="615"/>
        <end position="642"/>
    </location>
</feature>
<feature type="domain" description="C2H2-type" evidence="9">
    <location>
        <begin position="529"/>
        <end position="556"/>
    </location>
</feature>
<dbReference type="Pfam" id="PF13465">
    <property type="entry name" value="zf-H2C2_2"/>
    <property type="match status" value="1"/>
</dbReference>
<reference evidence="11" key="1">
    <citation type="submission" date="2025-08" db="UniProtKB">
        <authorList>
            <consortium name="RefSeq"/>
        </authorList>
    </citation>
    <scope>IDENTIFICATION</scope>
    <source>
        <tissue evidence="11">Testes</tissue>
    </source>
</reference>
<feature type="region of interest" description="Disordered" evidence="8">
    <location>
        <begin position="1"/>
        <end position="30"/>
    </location>
</feature>
<evidence type="ECO:0000256" key="8">
    <source>
        <dbReference type="SAM" id="MobiDB-lite"/>
    </source>
</evidence>
<dbReference type="PROSITE" id="PS00028">
    <property type="entry name" value="ZINC_FINGER_C2H2_1"/>
    <property type="match status" value="8"/>
</dbReference>
<dbReference type="Pfam" id="PF00096">
    <property type="entry name" value="zf-C2H2"/>
    <property type="match status" value="5"/>
</dbReference>
<feature type="region of interest" description="Disordered" evidence="8">
    <location>
        <begin position="711"/>
        <end position="731"/>
    </location>
</feature>
<evidence type="ECO:0000256" key="4">
    <source>
        <dbReference type="ARBA" id="ARBA00022771"/>
    </source>
</evidence>
<feature type="region of interest" description="Disordered" evidence="8">
    <location>
        <begin position="273"/>
        <end position="295"/>
    </location>
</feature>
<dbReference type="Gene3D" id="3.30.160.60">
    <property type="entry name" value="Classic Zinc Finger"/>
    <property type="match status" value="9"/>
</dbReference>
<evidence type="ECO:0000313" key="11">
    <source>
        <dbReference type="RefSeq" id="XP_006812734.1"/>
    </source>
</evidence>
<sequence>METNQPQTEATTEGQTGANTEGAAASSAASDSLAAATSISVLENYLQNFSKELSTEQQAEGAITAAQQGAGDATTGTEAASTFESDSAAGGDAAAAAAAAAAEQEEVTQTLQLLANASAEISPPAIEQHVQEEGNQDEGSVQEQVAMAGEGAVEQESQIVMVGDMHPPSQEVLMVAMQQDPNAPSEQIAVSEVPAGMVGQTIYQATDTAVTQADGQNTQVITIIQSGEGTDEQTVVTINANADGTVDPSQVQQAVEQAGHAVPEGTYAELATVKPEIEDEDEGREKRVPLKKRSVNSNGKEILDTVNVTEIQQSAEPDKEGENQDKIIIITQVGEQNGSEAGGSQEKSSQGPSVYDFYEGDDDDAPVTTPSKDDKTGDKRKKRQYQIPKFDDGRLIDHVFNRVKKVPPSPREPKTHECDICGRTFRTSTLLRNHHNTHTGTKPYKCELCERAFGTSGELARHTKYIHTHEKPHKCPLCDYISVESSKIKRHMRSHTGEKPFKCQLCAYASTDNYKLKRHMRVHTGEKPFKCPDCDMAFSQKSSLKEHMWKHSGRRPTHKCEFCDVTFGRIADMKAHIRKMHTPGDPLICKVCENGFSDRFSYMQHIKTHRGEKIYKCGQCGYSCPQKRHLLTHMRVHTGERPYACKDCGESFKHKPTLIHHEKTKHNPEIEGEENEEGSFQCDKCDKTFSRTSSLKNHQKKHETILIATPDGAEKRKAEESPETASPRKMTRSQAKLVQQIHEGQVIHHLDPSTVSGIEGAVVDVQGIQGTVIGVDAEGGGLVIRVDSGAVGVVSTPGEEGEEGGEKEEMQLEGEGEGTIIHHVQEGQQVITQVVQQSTDEAEAAAAAAAETPHPVAVSAAGEEVEAGGGAEEETEEGEGGTIYLFVEEQ</sequence>
<protein>
    <submittedName>
        <fullName evidence="11">Transcriptional repressor CTCF-like</fullName>
    </submittedName>
</protein>
<feature type="domain" description="C2H2-type" evidence="9">
    <location>
        <begin position="680"/>
        <end position="702"/>
    </location>
</feature>
<name>A0ABM0LY93_SACKO</name>
<proteinExistence type="predicted"/>
<keyword evidence="5" id="KW-0862">Zinc</keyword>